<reference evidence="2" key="2">
    <citation type="submission" date="2020-11" db="EMBL/GenBank/DDBJ databases">
        <authorList>
            <person name="McCartney M.A."/>
            <person name="Auch B."/>
            <person name="Kono T."/>
            <person name="Mallez S."/>
            <person name="Becker A."/>
            <person name="Gohl D.M."/>
            <person name="Silverstein K.A.T."/>
            <person name="Koren S."/>
            <person name="Bechman K.B."/>
            <person name="Herman A."/>
            <person name="Abrahante J.E."/>
            <person name="Garbe J."/>
        </authorList>
    </citation>
    <scope>NUCLEOTIDE SEQUENCE</scope>
    <source>
        <strain evidence="2">Duluth1</strain>
        <tissue evidence="2">Whole animal</tissue>
    </source>
</reference>
<feature type="transmembrane region" description="Helical" evidence="1">
    <location>
        <begin position="62"/>
        <end position="83"/>
    </location>
</feature>
<evidence type="ECO:0000313" key="2">
    <source>
        <dbReference type="EMBL" id="KAH3788064.1"/>
    </source>
</evidence>
<name>A0A9D4EWE2_DREPO</name>
<evidence type="ECO:0000256" key="1">
    <source>
        <dbReference type="SAM" id="Phobius"/>
    </source>
</evidence>
<gene>
    <name evidence="2" type="ORF">DPMN_166194</name>
</gene>
<feature type="transmembrane region" description="Helical" evidence="1">
    <location>
        <begin position="31"/>
        <end position="50"/>
    </location>
</feature>
<dbReference type="EMBL" id="JAIWYP010000008">
    <property type="protein sequence ID" value="KAH3788064.1"/>
    <property type="molecule type" value="Genomic_DNA"/>
</dbReference>
<keyword evidence="3" id="KW-1185">Reference proteome</keyword>
<dbReference type="AlphaFoldDB" id="A0A9D4EWE2"/>
<comment type="caution">
    <text evidence="2">The sequence shown here is derived from an EMBL/GenBank/DDBJ whole genome shotgun (WGS) entry which is preliminary data.</text>
</comment>
<keyword evidence="1" id="KW-0812">Transmembrane</keyword>
<proteinExistence type="predicted"/>
<reference evidence="2" key="1">
    <citation type="journal article" date="2019" name="bioRxiv">
        <title>The Genome of the Zebra Mussel, Dreissena polymorpha: A Resource for Invasive Species Research.</title>
        <authorList>
            <person name="McCartney M.A."/>
            <person name="Auch B."/>
            <person name="Kono T."/>
            <person name="Mallez S."/>
            <person name="Zhang Y."/>
            <person name="Obille A."/>
            <person name="Becker A."/>
            <person name="Abrahante J.E."/>
            <person name="Garbe J."/>
            <person name="Badalamenti J.P."/>
            <person name="Herman A."/>
            <person name="Mangelson H."/>
            <person name="Liachko I."/>
            <person name="Sullivan S."/>
            <person name="Sone E.D."/>
            <person name="Koren S."/>
            <person name="Silverstein K.A.T."/>
            <person name="Beckman K.B."/>
            <person name="Gohl D.M."/>
        </authorList>
    </citation>
    <scope>NUCLEOTIDE SEQUENCE</scope>
    <source>
        <strain evidence="2">Duluth1</strain>
        <tissue evidence="2">Whole animal</tissue>
    </source>
</reference>
<protein>
    <submittedName>
        <fullName evidence="2">Uncharacterized protein</fullName>
    </submittedName>
</protein>
<keyword evidence="1" id="KW-1133">Transmembrane helix</keyword>
<sequence>MRSTCGTLGQKDPFIVSYNTFLGFTRLLEGIESALGLLLVSLVISVSMLLNNSSIHSSLASFIYFLTSLIAFGYSVMESWLVYFSCHRFLLLSQR</sequence>
<accession>A0A9D4EWE2</accession>
<evidence type="ECO:0000313" key="3">
    <source>
        <dbReference type="Proteomes" id="UP000828390"/>
    </source>
</evidence>
<organism evidence="2 3">
    <name type="scientific">Dreissena polymorpha</name>
    <name type="common">Zebra mussel</name>
    <name type="synonym">Mytilus polymorpha</name>
    <dbReference type="NCBI Taxonomy" id="45954"/>
    <lineage>
        <taxon>Eukaryota</taxon>
        <taxon>Metazoa</taxon>
        <taxon>Spiralia</taxon>
        <taxon>Lophotrochozoa</taxon>
        <taxon>Mollusca</taxon>
        <taxon>Bivalvia</taxon>
        <taxon>Autobranchia</taxon>
        <taxon>Heteroconchia</taxon>
        <taxon>Euheterodonta</taxon>
        <taxon>Imparidentia</taxon>
        <taxon>Neoheterodontei</taxon>
        <taxon>Myida</taxon>
        <taxon>Dreissenoidea</taxon>
        <taxon>Dreissenidae</taxon>
        <taxon>Dreissena</taxon>
    </lineage>
</organism>
<dbReference type="Proteomes" id="UP000828390">
    <property type="component" value="Unassembled WGS sequence"/>
</dbReference>
<keyword evidence="1" id="KW-0472">Membrane</keyword>